<dbReference type="AlphaFoldDB" id="A0A087G159"/>
<evidence type="ECO:0000313" key="6">
    <source>
        <dbReference type="EMBL" id="KFK23611.1"/>
    </source>
</evidence>
<feature type="region of interest" description="Disordered" evidence="4">
    <location>
        <begin position="1"/>
        <end position="26"/>
    </location>
</feature>
<evidence type="ECO:0000256" key="2">
    <source>
        <dbReference type="ARBA" id="ARBA00022670"/>
    </source>
</evidence>
<keyword evidence="7" id="KW-1185">Reference proteome</keyword>
<comment type="similarity">
    <text evidence="1">Belongs to the peptidase C48 family.</text>
</comment>
<organism evidence="6 7">
    <name type="scientific">Arabis alpina</name>
    <name type="common">Alpine rock-cress</name>
    <dbReference type="NCBI Taxonomy" id="50452"/>
    <lineage>
        <taxon>Eukaryota</taxon>
        <taxon>Viridiplantae</taxon>
        <taxon>Streptophyta</taxon>
        <taxon>Embryophyta</taxon>
        <taxon>Tracheophyta</taxon>
        <taxon>Spermatophyta</taxon>
        <taxon>Magnoliopsida</taxon>
        <taxon>eudicotyledons</taxon>
        <taxon>Gunneridae</taxon>
        <taxon>Pentapetalae</taxon>
        <taxon>rosids</taxon>
        <taxon>malvids</taxon>
        <taxon>Brassicales</taxon>
        <taxon>Brassicaceae</taxon>
        <taxon>Arabideae</taxon>
        <taxon>Arabis</taxon>
    </lineage>
</organism>
<evidence type="ECO:0000313" key="7">
    <source>
        <dbReference type="Proteomes" id="UP000029120"/>
    </source>
</evidence>
<dbReference type="Gene3D" id="3.40.395.10">
    <property type="entry name" value="Adenoviral Proteinase, Chain A"/>
    <property type="match status" value="1"/>
</dbReference>
<reference evidence="7" key="1">
    <citation type="journal article" date="2015" name="Nat. Plants">
        <title>Genome expansion of Arabis alpina linked with retrotransposition and reduced symmetric DNA methylation.</title>
        <authorList>
            <person name="Willing E.M."/>
            <person name="Rawat V."/>
            <person name="Mandakova T."/>
            <person name="Maumus F."/>
            <person name="James G.V."/>
            <person name="Nordstroem K.J."/>
            <person name="Becker C."/>
            <person name="Warthmann N."/>
            <person name="Chica C."/>
            <person name="Szarzynska B."/>
            <person name="Zytnicki M."/>
            <person name="Albani M.C."/>
            <person name="Kiefer C."/>
            <person name="Bergonzi S."/>
            <person name="Castaings L."/>
            <person name="Mateos J.L."/>
            <person name="Berns M.C."/>
            <person name="Bujdoso N."/>
            <person name="Piofczyk T."/>
            <person name="de Lorenzo L."/>
            <person name="Barrero-Sicilia C."/>
            <person name="Mateos I."/>
            <person name="Piednoel M."/>
            <person name="Hagmann J."/>
            <person name="Chen-Min-Tao R."/>
            <person name="Iglesias-Fernandez R."/>
            <person name="Schuster S.C."/>
            <person name="Alonso-Blanco C."/>
            <person name="Roudier F."/>
            <person name="Carbonero P."/>
            <person name="Paz-Ares J."/>
            <person name="Davis S.J."/>
            <person name="Pecinka A."/>
            <person name="Quesneville H."/>
            <person name="Colot V."/>
            <person name="Lysak M.A."/>
            <person name="Weigel D."/>
            <person name="Coupland G."/>
            <person name="Schneeberger K."/>
        </authorList>
    </citation>
    <scope>NUCLEOTIDE SEQUENCE [LARGE SCALE GENOMIC DNA]</scope>
    <source>
        <strain evidence="7">cv. Pajares</strain>
    </source>
</reference>
<dbReference type="OMA" id="HYAYSTT"/>
<feature type="domain" description="Ubiquitin-like protease family profile" evidence="5">
    <location>
        <begin position="1"/>
        <end position="201"/>
    </location>
</feature>
<dbReference type="Pfam" id="PF02902">
    <property type="entry name" value="Peptidase_C48"/>
    <property type="match status" value="1"/>
</dbReference>
<evidence type="ECO:0000259" key="5">
    <source>
        <dbReference type="PROSITE" id="PS50600"/>
    </source>
</evidence>
<name>A0A087G159_ARAAL</name>
<dbReference type="Gramene" id="KFK23611">
    <property type="protein sequence ID" value="KFK23611"/>
    <property type="gene ID" value="AALP_AAs60763U000100"/>
</dbReference>
<evidence type="ECO:0000256" key="4">
    <source>
        <dbReference type="SAM" id="MobiDB-lite"/>
    </source>
</evidence>
<proteinExistence type="inferred from homology"/>
<dbReference type="EMBL" id="KL977288">
    <property type="protein sequence ID" value="KFK23611.1"/>
    <property type="molecule type" value="Genomic_DNA"/>
</dbReference>
<dbReference type="Proteomes" id="UP000029120">
    <property type="component" value="Unassembled WGS sequence"/>
</dbReference>
<dbReference type="SUPFAM" id="SSF54001">
    <property type="entry name" value="Cysteine proteinases"/>
    <property type="match status" value="1"/>
</dbReference>
<dbReference type="PROSITE" id="PS50600">
    <property type="entry name" value="ULP_PROTEASE"/>
    <property type="match status" value="1"/>
</dbReference>
<sequence length="259" mass="28627">TKDAIADAGKEKERSDSDFLTPPSRRKMMHYAYSTTSSDDADDIKAKQVNDALTIAFDALTKLSDKDDLEVPPLARNKNLAPSQKSPFIGHSGTVRIMARTVPSSAVYNPFEPVDQHREEKLIEYVNQDFIISGYKDDVVAESCRQYTKMIPMLLKAAAPPEKRKGMSEAAFQFYRKKSNVPQNIQSGDCGVYTVKFLECLALGHTMDGICDATVPAIRLKLAADILEEAPFIDLAIQVSDPNPRTNPDDKVPLQTDSG</sequence>
<keyword evidence="3" id="KW-0378">Hydrolase</keyword>
<dbReference type="InterPro" id="IPR003653">
    <property type="entry name" value="Peptidase_C48_C"/>
</dbReference>
<dbReference type="GO" id="GO:0006508">
    <property type="term" value="P:proteolysis"/>
    <property type="evidence" value="ECO:0007669"/>
    <property type="project" value="UniProtKB-KW"/>
</dbReference>
<protein>
    <recommendedName>
        <fullName evidence="5">Ubiquitin-like protease family profile domain-containing protein</fullName>
    </recommendedName>
</protein>
<evidence type="ECO:0000256" key="1">
    <source>
        <dbReference type="ARBA" id="ARBA00005234"/>
    </source>
</evidence>
<dbReference type="InterPro" id="IPR038765">
    <property type="entry name" value="Papain-like_cys_pep_sf"/>
</dbReference>
<dbReference type="GO" id="GO:0008234">
    <property type="term" value="F:cysteine-type peptidase activity"/>
    <property type="evidence" value="ECO:0007669"/>
    <property type="project" value="InterPro"/>
</dbReference>
<gene>
    <name evidence="6" type="ORF">AALP_AAs60763U000100</name>
</gene>
<accession>A0A087G159</accession>
<feature type="non-terminal residue" evidence="6">
    <location>
        <position position="1"/>
    </location>
</feature>
<feature type="compositionally biased region" description="Basic and acidic residues" evidence="4">
    <location>
        <begin position="1"/>
        <end position="17"/>
    </location>
</feature>
<dbReference type="OrthoDB" id="1067403at2759"/>
<keyword evidence="2" id="KW-0645">Protease</keyword>
<evidence type="ECO:0000256" key="3">
    <source>
        <dbReference type="ARBA" id="ARBA00022801"/>
    </source>
</evidence>
<feature type="region of interest" description="Disordered" evidence="4">
    <location>
        <begin position="239"/>
        <end position="259"/>
    </location>
</feature>